<accession>A0ABU5QLD1</accession>
<dbReference type="Gene3D" id="2.130.10.10">
    <property type="entry name" value="YVTN repeat-like/Quinoprotein amine dehydrogenase"/>
    <property type="match status" value="1"/>
</dbReference>
<dbReference type="CDD" id="cd15482">
    <property type="entry name" value="Sialidase_non-viral"/>
    <property type="match status" value="1"/>
</dbReference>
<sequence>MKLLFITLTSALLLSCTEDLLLSQSLLDTKVEPSMAIYIGNEIIKSQKTISKIETEVYAHDSKLLIHNGIGYCAYYSNHTSTNEGAGGQSVRLSVFDINNPVATKKIYDVFEESHVYSTVKLDKNTPCYTPVLFKTADGKIRILSKIYVNRVQRYYYRDFNPETATFTDPQVCKIGNSNSKEVGDFDLSYVKGQIKSAFNDNYKLSTDFMFATSEPVITNEGTYIGLTLGKFTEDWKTDEGTTVIMRTKDAGKSFEFIGTPNPTGVVSKYNKQAVEGAFLFNNNEVLMLGRNSTAGILLTKSIDGANTFTTPYSLNDSCSFKTIGSKMNFIKIRDGFLSAWNTTENFGKFNVRTVLEIRYGKNSNICGNEAKIIIKNEFGCHYPSIYKYEDSYYITYTTDSRRLNKNSTGEIVFAKLPF</sequence>
<dbReference type="PROSITE" id="PS51257">
    <property type="entry name" value="PROKAR_LIPOPROTEIN"/>
    <property type="match status" value="1"/>
</dbReference>
<dbReference type="InterPro" id="IPR036278">
    <property type="entry name" value="Sialidase_sf"/>
</dbReference>
<reference evidence="1 2" key="1">
    <citation type="submission" date="2023-12" db="EMBL/GenBank/DDBJ databases">
        <title>Novel species of the genus Arcicella isolated from rivers.</title>
        <authorList>
            <person name="Lu H."/>
        </authorList>
    </citation>
    <scope>NUCLEOTIDE SEQUENCE [LARGE SCALE GENOMIC DNA]</scope>
    <source>
        <strain evidence="1 2">LMG 21963</strain>
    </source>
</reference>
<dbReference type="EC" id="3.2.1.-" evidence="1"/>
<keyword evidence="1" id="KW-0378">Hydrolase</keyword>
<keyword evidence="2" id="KW-1185">Reference proteome</keyword>
<evidence type="ECO:0000313" key="2">
    <source>
        <dbReference type="Proteomes" id="UP001304671"/>
    </source>
</evidence>
<dbReference type="RefSeq" id="WP_323248314.1">
    <property type="nucleotide sequence ID" value="NZ_JAYFUL010000009.1"/>
</dbReference>
<name>A0ABU5QLD1_9BACT</name>
<organism evidence="1 2">
    <name type="scientific">Arcicella aquatica</name>
    <dbReference type="NCBI Taxonomy" id="217141"/>
    <lineage>
        <taxon>Bacteria</taxon>
        <taxon>Pseudomonadati</taxon>
        <taxon>Bacteroidota</taxon>
        <taxon>Cytophagia</taxon>
        <taxon>Cytophagales</taxon>
        <taxon>Flectobacillaceae</taxon>
        <taxon>Arcicella</taxon>
    </lineage>
</organism>
<dbReference type="InterPro" id="IPR015943">
    <property type="entry name" value="WD40/YVTN_repeat-like_dom_sf"/>
</dbReference>
<proteinExistence type="predicted"/>
<dbReference type="EMBL" id="JAYFUL010000009">
    <property type="protein sequence ID" value="MEA5257735.1"/>
    <property type="molecule type" value="Genomic_DNA"/>
</dbReference>
<evidence type="ECO:0000313" key="1">
    <source>
        <dbReference type="EMBL" id="MEA5257735.1"/>
    </source>
</evidence>
<dbReference type="SUPFAM" id="SSF50939">
    <property type="entry name" value="Sialidases"/>
    <property type="match status" value="1"/>
</dbReference>
<dbReference type="GO" id="GO:0016798">
    <property type="term" value="F:hydrolase activity, acting on glycosyl bonds"/>
    <property type="evidence" value="ECO:0007669"/>
    <property type="project" value="UniProtKB-KW"/>
</dbReference>
<comment type="caution">
    <text evidence="1">The sequence shown here is derived from an EMBL/GenBank/DDBJ whole genome shotgun (WGS) entry which is preliminary data.</text>
</comment>
<dbReference type="Proteomes" id="UP001304671">
    <property type="component" value="Unassembled WGS sequence"/>
</dbReference>
<protein>
    <submittedName>
        <fullName evidence="1">Sialidase family protein</fullName>
        <ecNumber evidence="1">3.2.1.-</ecNumber>
    </submittedName>
</protein>
<gene>
    <name evidence="1" type="ORF">VB264_08060</name>
</gene>
<keyword evidence="1" id="KW-0326">Glycosidase</keyword>